<accession>A0A0G1Y151</accession>
<reference evidence="3 4" key="1">
    <citation type="journal article" date="2015" name="Nature">
        <title>rRNA introns, odd ribosomes, and small enigmatic genomes across a large radiation of phyla.</title>
        <authorList>
            <person name="Brown C.T."/>
            <person name="Hug L.A."/>
            <person name="Thomas B.C."/>
            <person name="Sharon I."/>
            <person name="Castelle C.J."/>
            <person name="Singh A."/>
            <person name="Wilkins M.J."/>
            <person name="Williams K.H."/>
            <person name="Banfield J.F."/>
        </authorList>
    </citation>
    <scope>NUCLEOTIDE SEQUENCE [LARGE SCALE GENOMIC DNA]</scope>
</reference>
<feature type="compositionally biased region" description="Basic and acidic residues" evidence="1">
    <location>
        <begin position="211"/>
        <end position="224"/>
    </location>
</feature>
<feature type="chain" id="PRO_5002540975" evidence="2">
    <location>
        <begin position="25"/>
        <end position="232"/>
    </location>
</feature>
<feature type="compositionally biased region" description="Low complexity" evidence="1">
    <location>
        <begin position="126"/>
        <end position="137"/>
    </location>
</feature>
<name>A0A0G1Y151_9BACT</name>
<dbReference type="EMBL" id="LCRN01000008">
    <property type="protein sequence ID" value="KKW36895.1"/>
    <property type="molecule type" value="Genomic_DNA"/>
</dbReference>
<feature type="signal peptide" evidence="2">
    <location>
        <begin position="1"/>
        <end position="24"/>
    </location>
</feature>
<evidence type="ECO:0000256" key="2">
    <source>
        <dbReference type="SAM" id="SignalP"/>
    </source>
</evidence>
<evidence type="ECO:0000256" key="1">
    <source>
        <dbReference type="SAM" id="MobiDB-lite"/>
    </source>
</evidence>
<feature type="compositionally biased region" description="Low complexity" evidence="1">
    <location>
        <begin position="149"/>
        <end position="176"/>
    </location>
</feature>
<proteinExistence type="predicted"/>
<evidence type="ECO:0000313" key="4">
    <source>
        <dbReference type="Proteomes" id="UP000033865"/>
    </source>
</evidence>
<organism evidence="3 4">
    <name type="scientific">Candidatus Uhrbacteria bacterium GW2011_GWC2_53_7</name>
    <dbReference type="NCBI Taxonomy" id="1618986"/>
    <lineage>
        <taxon>Bacteria</taxon>
        <taxon>Candidatus Uhriibacteriota</taxon>
    </lineage>
</organism>
<protein>
    <submittedName>
        <fullName evidence="3">Uncharacterized protein</fullName>
    </submittedName>
</protein>
<dbReference type="AlphaFoldDB" id="A0A0G1Y151"/>
<comment type="caution">
    <text evidence="3">The sequence shown here is derived from an EMBL/GenBank/DDBJ whole genome shotgun (WGS) entry which is preliminary data.</text>
</comment>
<sequence length="232" mass="24572">MHRQIFIALAGSLFSLTFNTPCHAQTPPPFSPEIRLLLHGTKIFVPSSEDGKPGVGVSLWVIEPNLLDTNPQAQATAGLRLEHTDGWVEFLGGGVFSPTTTSPIVPVFDLRAFVAPARHLHLSCQSSEASKSSPKSASRSRRRRRGKDPAASSLSAPMSSSRGASSSPRLSPSKSAGRTRPQDPPQTSSAASTPSLISDGNLPPKNHPTRTRPDAPLLDRRHSAGDLPIGGA</sequence>
<dbReference type="Proteomes" id="UP000033865">
    <property type="component" value="Unassembled WGS sequence"/>
</dbReference>
<gene>
    <name evidence="3" type="ORF">UY82_C0008G0002</name>
</gene>
<keyword evidence="2" id="KW-0732">Signal</keyword>
<feature type="compositionally biased region" description="Low complexity" evidence="1">
    <location>
        <begin position="185"/>
        <end position="195"/>
    </location>
</feature>
<feature type="region of interest" description="Disordered" evidence="1">
    <location>
        <begin position="123"/>
        <end position="232"/>
    </location>
</feature>
<evidence type="ECO:0000313" key="3">
    <source>
        <dbReference type="EMBL" id="KKW36895.1"/>
    </source>
</evidence>